<sequence>MLGLGGYGSSDEDQVSTAALKNNRKKLHEGEASHAKHDVNSRDNQSEQIKAQPIIETGPVNGPMLGPNQPQEEVAVSSEGDLKANQSSLYTTPQALIQDLTLPPVPNLEIPLSPPGSPNPTVKDKTSHFLSLKKQGVHFNEKLAASSSLKNPMLLSKLRAHNNIDDYSQYASVLPHDMWNPKAFPDWAYKEELWKMQQAVRSKIEESKQSGKTRHSLEFVPSSAGNE</sequence>
<dbReference type="PANTHER" id="PTHR13464">
    <property type="entry name" value="TRANSCRIPTIONAL REGULATOR PROTEIN HCNGP"/>
    <property type="match status" value="1"/>
</dbReference>
<evidence type="ECO:0000256" key="1">
    <source>
        <dbReference type="SAM" id="MobiDB-lite"/>
    </source>
</evidence>
<dbReference type="GO" id="GO:0005634">
    <property type="term" value="C:nucleus"/>
    <property type="evidence" value="ECO:0007669"/>
    <property type="project" value="TreeGrafter"/>
</dbReference>
<name>A0AAD4KKB6_9EURO</name>
<protein>
    <submittedName>
        <fullName evidence="2">HCNGP-like protein-domain-containing protein</fullName>
    </submittedName>
</protein>
<accession>A0AAD4KKB6</accession>
<gene>
    <name evidence="2" type="ORF">BGW36DRAFT_345135</name>
</gene>
<dbReference type="PANTHER" id="PTHR13464:SF0">
    <property type="entry name" value="SAP30-BINDING PROTEIN"/>
    <property type="match status" value="1"/>
</dbReference>
<feature type="region of interest" description="Disordered" evidence="1">
    <location>
        <begin position="201"/>
        <end position="227"/>
    </location>
</feature>
<keyword evidence="3" id="KW-1185">Reference proteome</keyword>
<feature type="compositionally biased region" description="Basic and acidic residues" evidence="1">
    <location>
        <begin position="28"/>
        <end position="45"/>
    </location>
</feature>
<proteinExistence type="predicted"/>
<comment type="caution">
    <text evidence="2">The sequence shown here is derived from an EMBL/GenBank/DDBJ whole genome shotgun (WGS) entry which is preliminary data.</text>
</comment>
<evidence type="ECO:0000313" key="3">
    <source>
        <dbReference type="Proteomes" id="UP001201262"/>
    </source>
</evidence>
<reference evidence="2" key="1">
    <citation type="submission" date="2021-12" db="EMBL/GenBank/DDBJ databases">
        <title>Convergent genome expansion in fungi linked to evolution of root-endophyte symbiosis.</title>
        <authorList>
            <consortium name="DOE Joint Genome Institute"/>
            <person name="Ke Y.-H."/>
            <person name="Bonito G."/>
            <person name="Liao H.-L."/>
            <person name="Looney B."/>
            <person name="Rojas-Flechas A."/>
            <person name="Nash J."/>
            <person name="Hameed K."/>
            <person name="Schadt C."/>
            <person name="Martin F."/>
            <person name="Crous P.W."/>
            <person name="Miettinen O."/>
            <person name="Magnuson J.K."/>
            <person name="Labbe J."/>
            <person name="Jacobson D."/>
            <person name="Doktycz M.J."/>
            <person name="Veneault-Fourrey C."/>
            <person name="Kuo A."/>
            <person name="Mondo S."/>
            <person name="Calhoun S."/>
            <person name="Riley R."/>
            <person name="Ohm R."/>
            <person name="LaButti K."/>
            <person name="Andreopoulos B."/>
            <person name="Pangilinan J."/>
            <person name="Nolan M."/>
            <person name="Tritt A."/>
            <person name="Clum A."/>
            <person name="Lipzen A."/>
            <person name="Daum C."/>
            <person name="Barry K."/>
            <person name="Grigoriev I.V."/>
            <person name="Vilgalys R."/>
        </authorList>
    </citation>
    <scope>NUCLEOTIDE SEQUENCE</scope>
    <source>
        <strain evidence="2">PMI_201</strain>
    </source>
</reference>
<feature type="region of interest" description="Disordered" evidence="1">
    <location>
        <begin position="1"/>
        <end position="82"/>
    </location>
</feature>
<dbReference type="GeneID" id="70243473"/>
<dbReference type="GO" id="GO:0006355">
    <property type="term" value="P:regulation of DNA-templated transcription"/>
    <property type="evidence" value="ECO:0007669"/>
    <property type="project" value="InterPro"/>
</dbReference>
<dbReference type="Pfam" id="PF07818">
    <property type="entry name" value="HCNGP"/>
    <property type="match status" value="1"/>
</dbReference>
<dbReference type="EMBL" id="JAJTJA010000009">
    <property type="protein sequence ID" value="KAH8693523.1"/>
    <property type="molecule type" value="Genomic_DNA"/>
</dbReference>
<organism evidence="2 3">
    <name type="scientific">Talaromyces proteolyticus</name>
    <dbReference type="NCBI Taxonomy" id="1131652"/>
    <lineage>
        <taxon>Eukaryota</taxon>
        <taxon>Fungi</taxon>
        <taxon>Dikarya</taxon>
        <taxon>Ascomycota</taxon>
        <taxon>Pezizomycotina</taxon>
        <taxon>Eurotiomycetes</taxon>
        <taxon>Eurotiomycetidae</taxon>
        <taxon>Eurotiales</taxon>
        <taxon>Trichocomaceae</taxon>
        <taxon>Talaromyces</taxon>
        <taxon>Talaromyces sect. Bacilispori</taxon>
    </lineage>
</organism>
<dbReference type="InterPro" id="IPR012479">
    <property type="entry name" value="SAP30BP"/>
</dbReference>
<dbReference type="RefSeq" id="XP_046069193.1">
    <property type="nucleotide sequence ID" value="XM_046213186.1"/>
</dbReference>
<dbReference type="AlphaFoldDB" id="A0AAD4KKB6"/>
<evidence type="ECO:0000313" key="2">
    <source>
        <dbReference type="EMBL" id="KAH8693523.1"/>
    </source>
</evidence>
<dbReference type="Proteomes" id="UP001201262">
    <property type="component" value="Unassembled WGS sequence"/>
</dbReference>